<reference evidence="2 3" key="1">
    <citation type="submission" date="2024-04" db="EMBL/GenBank/DDBJ databases">
        <authorList>
            <consortium name="Genoscope - CEA"/>
            <person name="William W."/>
        </authorList>
    </citation>
    <scope>NUCLEOTIDE SEQUENCE [LARGE SCALE GENOMIC DNA]</scope>
</reference>
<dbReference type="Proteomes" id="UP001497497">
    <property type="component" value="Unassembled WGS sequence"/>
</dbReference>
<feature type="compositionally biased region" description="Low complexity" evidence="1">
    <location>
        <begin position="83"/>
        <end position="99"/>
    </location>
</feature>
<organism evidence="2 3">
    <name type="scientific">Lymnaea stagnalis</name>
    <name type="common">Great pond snail</name>
    <name type="synonym">Helix stagnalis</name>
    <dbReference type="NCBI Taxonomy" id="6523"/>
    <lineage>
        <taxon>Eukaryota</taxon>
        <taxon>Metazoa</taxon>
        <taxon>Spiralia</taxon>
        <taxon>Lophotrochozoa</taxon>
        <taxon>Mollusca</taxon>
        <taxon>Gastropoda</taxon>
        <taxon>Heterobranchia</taxon>
        <taxon>Euthyneura</taxon>
        <taxon>Panpulmonata</taxon>
        <taxon>Hygrophila</taxon>
        <taxon>Lymnaeoidea</taxon>
        <taxon>Lymnaeidae</taxon>
        <taxon>Lymnaea</taxon>
    </lineage>
</organism>
<sequence>TSLSSSWSTSQSRSWSLAGKNRQKKSGHVSPPKRYGVACVNHSPEYVLPWMKPSYSSSHSSLTSPKNNGSPAKKRKVKKGRAVSRSSASSTLSRSGSKTRAPRKSAPRQRTPGYKCSKLHRGGCPLSSDSETQSNSRISSPSIPSAGIHKCSSSTATSPPQKSYRISSKPDCHYNTSPCDLISQGSLLADSKRLVNKSILKSGRYREDVHSSLHRQSSTQDTTLSDSSVTPNYRTSKKLRKSARLKSGSGRAKLS</sequence>
<dbReference type="AlphaFoldDB" id="A0AAV2HS22"/>
<name>A0AAV2HS22_LYMST</name>
<feature type="region of interest" description="Disordered" evidence="1">
    <location>
        <begin position="203"/>
        <end position="255"/>
    </location>
</feature>
<feature type="region of interest" description="Disordered" evidence="1">
    <location>
        <begin position="50"/>
        <end position="170"/>
    </location>
</feature>
<accession>A0AAV2HS22</accession>
<evidence type="ECO:0000313" key="3">
    <source>
        <dbReference type="Proteomes" id="UP001497497"/>
    </source>
</evidence>
<keyword evidence="3" id="KW-1185">Reference proteome</keyword>
<feature type="compositionally biased region" description="Basic residues" evidence="1">
    <location>
        <begin position="72"/>
        <end position="82"/>
    </location>
</feature>
<feature type="compositionally biased region" description="Polar residues" evidence="1">
    <location>
        <begin position="151"/>
        <end position="166"/>
    </location>
</feature>
<evidence type="ECO:0000313" key="2">
    <source>
        <dbReference type="EMBL" id="CAL1535649.1"/>
    </source>
</evidence>
<dbReference type="EMBL" id="CAXITT010000207">
    <property type="protein sequence ID" value="CAL1535649.1"/>
    <property type="molecule type" value="Genomic_DNA"/>
</dbReference>
<feature type="non-terminal residue" evidence="2">
    <location>
        <position position="1"/>
    </location>
</feature>
<feature type="compositionally biased region" description="Basic residues" evidence="1">
    <location>
        <begin position="235"/>
        <end position="244"/>
    </location>
</feature>
<gene>
    <name evidence="2" type="ORF">GSLYS_00009609001</name>
</gene>
<evidence type="ECO:0000256" key="1">
    <source>
        <dbReference type="SAM" id="MobiDB-lite"/>
    </source>
</evidence>
<feature type="compositionally biased region" description="Low complexity" evidence="1">
    <location>
        <begin position="134"/>
        <end position="145"/>
    </location>
</feature>
<feature type="non-terminal residue" evidence="2">
    <location>
        <position position="255"/>
    </location>
</feature>
<feature type="compositionally biased region" description="Low complexity" evidence="1">
    <location>
        <begin position="54"/>
        <end position="64"/>
    </location>
</feature>
<proteinExistence type="predicted"/>
<feature type="compositionally biased region" description="Low complexity" evidence="1">
    <location>
        <begin position="1"/>
        <end position="17"/>
    </location>
</feature>
<protein>
    <submittedName>
        <fullName evidence="2">Uncharacterized protein</fullName>
    </submittedName>
</protein>
<feature type="compositionally biased region" description="Low complexity" evidence="1">
    <location>
        <begin position="216"/>
        <end position="230"/>
    </location>
</feature>
<comment type="caution">
    <text evidence="2">The sequence shown here is derived from an EMBL/GenBank/DDBJ whole genome shotgun (WGS) entry which is preliminary data.</text>
</comment>
<feature type="region of interest" description="Disordered" evidence="1">
    <location>
        <begin position="1"/>
        <end position="37"/>
    </location>
</feature>